<evidence type="ECO:0000313" key="3">
    <source>
        <dbReference type="EMBL" id="KAF5182548.1"/>
    </source>
</evidence>
<comment type="caution">
    <text evidence="3">The sequence shown here is derived from an EMBL/GenBank/DDBJ whole genome shotgun (WGS) entry which is preliminary data.</text>
</comment>
<dbReference type="PANTHER" id="PTHR21422">
    <property type="entry name" value="RAB3 GTPASE-ACTIVATING PROTEIN CATALYTIC SUBUNIT"/>
    <property type="match status" value="1"/>
</dbReference>
<dbReference type="Proteomes" id="UP000554482">
    <property type="component" value="Unassembled WGS sequence"/>
</dbReference>
<organism evidence="3 4">
    <name type="scientific">Thalictrum thalictroides</name>
    <name type="common">Rue-anemone</name>
    <name type="synonym">Anemone thalictroides</name>
    <dbReference type="NCBI Taxonomy" id="46969"/>
    <lineage>
        <taxon>Eukaryota</taxon>
        <taxon>Viridiplantae</taxon>
        <taxon>Streptophyta</taxon>
        <taxon>Embryophyta</taxon>
        <taxon>Tracheophyta</taxon>
        <taxon>Spermatophyta</taxon>
        <taxon>Magnoliopsida</taxon>
        <taxon>Ranunculales</taxon>
        <taxon>Ranunculaceae</taxon>
        <taxon>Thalictroideae</taxon>
        <taxon>Thalictrum</taxon>
    </lineage>
</organism>
<sequence length="174" mass="19828">NLWRELWETSKPLPAVKQIPLFDEDLAVEGILNFLEEITPFELFRQLFLSLLGSGFVIAEGMMSPNSNKLFFECKDYIIAACQGGSWSDNVDDLCQVYETVETILVYPEDCLKVINQSEETSAIDEPKRRFKKLSLNFGGKDRQFLRKPAIFSRKPPKPTNTPSGLDDSDWTVV</sequence>
<dbReference type="InterPro" id="IPR045700">
    <property type="entry name" value="Rab3GAP1"/>
</dbReference>
<proteinExistence type="predicted"/>
<dbReference type="OrthoDB" id="1725014at2759"/>
<dbReference type="EMBL" id="JABWDY010034584">
    <property type="protein sequence ID" value="KAF5182548.1"/>
    <property type="molecule type" value="Genomic_DNA"/>
</dbReference>
<name>A0A7J6VD66_THATH</name>
<dbReference type="GO" id="GO:0005096">
    <property type="term" value="F:GTPase activator activity"/>
    <property type="evidence" value="ECO:0007669"/>
    <property type="project" value="InterPro"/>
</dbReference>
<feature type="domain" description="Rab3GAP catalytic subunit conserved" evidence="2">
    <location>
        <begin position="1"/>
        <end position="36"/>
    </location>
</feature>
<dbReference type="PANTHER" id="PTHR21422:SF10">
    <property type="entry name" value="RAB3 GTPASE-ACTIVATING PROTEIN CATALYTIC SUBUNIT"/>
    <property type="match status" value="1"/>
</dbReference>
<dbReference type="Pfam" id="PF13890">
    <property type="entry name" value="Rab3-GTPase_cat"/>
    <property type="match status" value="1"/>
</dbReference>
<gene>
    <name evidence="3" type="ORF">FRX31_027865</name>
</gene>
<evidence type="ECO:0000313" key="4">
    <source>
        <dbReference type="Proteomes" id="UP000554482"/>
    </source>
</evidence>
<feature type="non-terminal residue" evidence="3">
    <location>
        <position position="1"/>
    </location>
</feature>
<reference evidence="3 4" key="1">
    <citation type="submission" date="2020-06" db="EMBL/GenBank/DDBJ databases">
        <title>Transcriptomic and genomic resources for Thalictrum thalictroides and T. hernandezii: Facilitating candidate gene discovery in an emerging model plant lineage.</title>
        <authorList>
            <person name="Arias T."/>
            <person name="Riano-Pachon D.M."/>
            <person name="Di Stilio V.S."/>
        </authorList>
    </citation>
    <scope>NUCLEOTIDE SEQUENCE [LARGE SCALE GENOMIC DNA]</scope>
    <source>
        <strain evidence="4">cv. WT478/WT964</strain>
        <tissue evidence="3">Leaves</tissue>
    </source>
</reference>
<protein>
    <submittedName>
        <fullName evidence="3">Rab3 gtpase-activating protein catalytic subunit</fullName>
    </submittedName>
</protein>
<dbReference type="InterPro" id="IPR026147">
    <property type="entry name" value="Rab3GAP1_conserved"/>
</dbReference>
<feature type="region of interest" description="Disordered" evidence="1">
    <location>
        <begin position="151"/>
        <end position="174"/>
    </location>
</feature>
<keyword evidence="4" id="KW-1185">Reference proteome</keyword>
<evidence type="ECO:0000259" key="2">
    <source>
        <dbReference type="Pfam" id="PF13890"/>
    </source>
</evidence>
<accession>A0A7J6VD66</accession>
<dbReference type="AlphaFoldDB" id="A0A7J6VD66"/>
<evidence type="ECO:0000256" key="1">
    <source>
        <dbReference type="SAM" id="MobiDB-lite"/>
    </source>
</evidence>